<dbReference type="PANTHER" id="PTHR46091:SF3">
    <property type="entry name" value="AMINE OXIDASE DOMAIN-CONTAINING PROTEIN"/>
    <property type="match status" value="1"/>
</dbReference>
<proteinExistence type="predicted"/>
<evidence type="ECO:0000256" key="4">
    <source>
        <dbReference type="ARBA" id="ARBA00022857"/>
    </source>
</evidence>
<evidence type="ECO:0000256" key="2">
    <source>
        <dbReference type="ARBA" id="ARBA00022729"/>
    </source>
</evidence>
<protein>
    <submittedName>
        <fullName evidence="6">NAD(P)/FAD-dependent oxidoreductase</fullName>
    </submittedName>
</protein>
<dbReference type="Gene3D" id="3.50.50.60">
    <property type="entry name" value="FAD/NAD(P)-binding domain"/>
    <property type="match status" value="2"/>
</dbReference>
<keyword evidence="1" id="KW-0285">Flavoprotein</keyword>
<dbReference type="SUPFAM" id="SSF51905">
    <property type="entry name" value="FAD/NAD(P)-binding domain"/>
    <property type="match status" value="1"/>
</dbReference>
<dbReference type="InterPro" id="IPR036188">
    <property type="entry name" value="FAD/NAD-bd_sf"/>
</dbReference>
<evidence type="ECO:0000256" key="3">
    <source>
        <dbReference type="ARBA" id="ARBA00022827"/>
    </source>
</evidence>
<evidence type="ECO:0000256" key="5">
    <source>
        <dbReference type="ARBA" id="ARBA00023027"/>
    </source>
</evidence>
<dbReference type="Proteomes" id="UP001181355">
    <property type="component" value="Chromosome"/>
</dbReference>
<dbReference type="PANTHER" id="PTHR46091">
    <property type="entry name" value="BLR7054 PROTEIN"/>
    <property type="match status" value="1"/>
</dbReference>
<keyword evidence="5" id="KW-0520">NAD</keyword>
<keyword evidence="7" id="KW-1185">Reference proteome</keyword>
<gene>
    <name evidence="6" type="ORF">RF679_04505</name>
</gene>
<keyword evidence="2" id="KW-0732">Signal</keyword>
<dbReference type="RefSeq" id="WP_309483026.1">
    <property type="nucleotide sequence ID" value="NZ_CP133720.1"/>
</dbReference>
<evidence type="ECO:0000256" key="1">
    <source>
        <dbReference type="ARBA" id="ARBA00022630"/>
    </source>
</evidence>
<evidence type="ECO:0000313" key="6">
    <source>
        <dbReference type="EMBL" id="WMW81547.1"/>
    </source>
</evidence>
<dbReference type="EMBL" id="CP133720">
    <property type="protein sequence ID" value="WMW81547.1"/>
    <property type="molecule type" value="Genomic_DNA"/>
</dbReference>
<evidence type="ECO:0000313" key="7">
    <source>
        <dbReference type="Proteomes" id="UP001181355"/>
    </source>
</evidence>
<keyword evidence="4" id="KW-0521">NADP</keyword>
<dbReference type="InterPro" id="IPR052206">
    <property type="entry name" value="Retinol_saturase"/>
</dbReference>
<dbReference type="Pfam" id="PF13450">
    <property type="entry name" value="NAD_binding_8"/>
    <property type="match status" value="1"/>
</dbReference>
<keyword evidence="3" id="KW-0274">FAD</keyword>
<accession>A0ABY9RJY3</accession>
<reference evidence="6" key="1">
    <citation type="submission" date="2023-09" db="EMBL/GenBank/DDBJ databases">
        <title>Undibacterium sp. 20NA77.5 isolated from freshwater.</title>
        <authorList>
            <person name="Le V."/>
            <person name="Ko S.-R."/>
            <person name="Ahn C.-Y."/>
            <person name="Oh H.-M."/>
        </authorList>
    </citation>
    <scope>NUCLEOTIDE SEQUENCE</scope>
    <source>
        <strain evidence="6">20NA77.5</strain>
    </source>
</reference>
<organism evidence="6 7">
    <name type="scientific">Undibacterium cyanobacteriorum</name>
    <dbReference type="NCBI Taxonomy" id="3073561"/>
    <lineage>
        <taxon>Bacteria</taxon>
        <taxon>Pseudomonadati</taxon>
        <taxon>Pseudomonadota</taxon>
        <taxon>Betaproteobacteria</taxon>
        <taxon>Burkholderiales</taxon>
        <taxon>Oxalobacteraceae</taxon>
        <taxon>Undibacterium</taxon>
    </lineage>
</organism>
<sequence>MERHWDAICVGAGITSLAFGAQLVHRYPNVRLLVIDKHTVPGGYATMFRRPKADAIFDCSLHKLSGMGERGNLFRILSDLGLTKELDLHRSEEYFEANFHDRVFKLSNSIEQFQVDLLREFPAQSQALKEFFEELAVHGRNGYYQFQMMQGNYEVDFAELRFAHRHLKNLTVEDALRQRFNDPDLRRIIAATGIYVGGFSSDLGYLYFLHVLYATLTQGNAYVKGSSQRLSDLLAQRIENAGGKVLLGTNVHRVISDNQDSVNGVVTSKGNFYANRVYINASPHYAMSQLFDEHPGLTLVRMKLAKLQPSRSTTTLYLTTDLPPEQLGVESAESMIFSENLDWEPPSQSDDSCEMLAEQAFWNESTMELTNYHLLDPSGGSILCANVLDDIGHWPHRKSELYKEKKHRAQLALLERLYQAKPQLCGHVKYVELSSPRTYERFTNNTDGAGYGAMVGTDLSGHIFHHGFPISGVHFLSAWVAGPSYEAAFGYAEMKVNQWAA</sequence>
<name>A0ABY9RJY3_9BURK</name>